<dbReference type="PANTHER" id="PTHR43539:SF9">
    <property type="entry name" value="INDOLE-3-PYRUVATE MONOOXYGENASE YUCCA11-RELATED"/>
    <property type="match status" value="1"/>
</dbReference>
<dbReference type="GO" id="GO:0103075">
    <property type="term" value="F:indole-3-pyruvate monooxygenase activity"/>
    <property type="evidence" value="ECO:0007669"/>
    <property type="project" value="UniProtKB-EC"/>
</dbReference>
<keyword evidence="8 11" id="KW-0503">Monooxygenase</keyword>
<dbReference type="InterPro" id="IPR020946">
    <property type="entry name" value="Flavin_mOase-like"/>
</dbReference>
<sequence length="484" mass="54166">MEETMVIIVGAGPAGLATSACLNRLSIPNIVLEREDCYASLWKKRSYDRLKLHLAKQFCHLPYMDFPPNAPTYVPKNGFIDYLDNYVSHFGITPRYLRSVESVIYDSDAEKWQIVVKNMTTTDNVIETEVYTSRFLVVASGENSQGTIPDIDGLDSYGGEYIHSNQYENGRKFRGKDVLVVGCGNSGMEIAYDLWNWGANTSIVVRNPVHVLTKEMVKMAMIMLQYLPRKAVDKITVAISKLKYGKLSKYGIQRPKKGPFHLKETSGRSPVIDVGTISKIKSEEIKVLPGMKSIGDKDIVFTNGETVQFDAIIFATGFKSTVRNWLKGSYESFDEKGMPRKSLPYHWEGRNGIYNVGFSRRGLQGRSPVIDVGTISKIKSGEIKVLPGMECIKDNEVVFTNGATVQFDAIVFATGYKSTVRNWLKGSYESFDEKGMPKRSFPYHWKGGNGIYNAGFSRRGLRGISSDAQNIANDIYINITADLS</sequence>
<evidence type="ECO:0000256" key="7">
    <source>
        <dbReference type="ARBA" id="ARBA00023002"/>
    </source>
</evidence>
<comment type="pathway">
    <text evidence="2">Plant hormone metabolism; auxin biosynthesis.</text>
</comment>
<dbReference type="GO" id="GO:0009851">
    <property type="term" value="P:auxin biosynthetic process"/>
    <property type="evidence" value="ECO:0007669"/>
    <property type="project" value="UniProtKB-KW"/>
</dbReference>
<evidence type="ECO:0000256" key="6">
    <source>
        <dbReference type="ARBA" id="ARBA00022857"/>
    </source>
</evidence>
<dbReference type="EMBL" id="JABEZW010227925">
    <property type="protein sequence ID" value="MBA0788503.1"/>
    <property type="molecule type" value="Genomic_DNA"/>
</dbReference>
<reference evidence="12 13" key="1">
    <citation type="journal article" date="2019" name="Genome Biol. Evol.">
        <title>Insights into the evolution of the New World diploid cottons (Gossypium, subgenus Houzingenia) based on genome sequencing.</title>
        <authorList>
            <person name="Grover C.E."/>
            <person name="Arick M.A. 2nd"/>
            <person name="Thrash A."/>
            <person name="Conover J.L."/>
            <person name="Sanders W.S."/>
            <person name="Peterson D.G."/>
            <person name="Frelichowski J.E."/>
            <person name="Scheffler J.A."/>
            <person name="Scheffler B.E."/>
            <person name="Wendel J.F."/>
        </authorList>
    </citation>
    <scope>NUCLEOTIDE SEQUENCE [LARGE SCALE GENOMIC DNA]</scope>
    <source>
        <strain evidence="12">8</strain>
        <tissue evidence="12">Leaf</tissue>
    </source>
</reference>
<dbReference type="AlphaFoldDB" id="A0A7J9FT88"/>
<evidence type="ECO:0000256" key="9">
    <source>
        <dbReference type="ARBA" id="ARBA00023070"/>
    </source>
</evidence>
<dbReference type="InterPro" id="IPR000960">
    <property type="entry name" value="Flavin_mOase"/>
</dbReference>
<comment type="caution">
    <text evidence="12">The sequence shown here is derived from an EMBL/GenBank/DDBJ whole genome shotgun (WGS) entry which is preliminary data.</text>
</comment>
<keyword evidence="4 11" id="KW-0285">Flavoprotein</keyword>
<dbReference type="Proteomes" id="UP000593568">
    <property type="component" value="Unassembled WGS sequence"/>
</dbReference>
<dbReference type="InterPro" id="IPR036188">
    <property type="entry name" value="FAD/NAD-bd_sf"/>
</dbReference>
<keyword evidence="9" id="KW-0073">Auxin biosynthesis</keyword>
<evidence type="ECO:0000256" key="11">
    <source>
        <dbReference type="RuleBase" id="RU361177"/>
    </source>
</evidence>
<evidence type="ECO:0000256" key="3">
    <source>
        <dbReference type="ARBA" id="ARBA00009183"/>
    </source>
</evidence>
<dbReference type="SUPFAM" id="SSF51905">
    <property type="entry name" value="FAD/NAD(P)-binding domain"/>
    <property type="match status" value="3"/>
</dbReference>
<keyword evidence="13" id="KW-1185">Reference proteome</keyword>
<proteinExistence type="inferred from homology"/>
<evidence type="ECO:0000256" key="2">
    <source>
        <dbReference type="ARBA" id="ARBA00004814"/>
    </source>
</evidence>
<dbReference type="EC" id="1.-.-.-" evidence="11"/>
<evidence type="ECO:0000313" key="13">
    <source>
        <dbReference type="Proteomes" id="UP000593568"/>
    </source>
</evidence>
<evidence type="ECO:0000256" key="5">
    <source>
        <dbReference type="ARBA" id="ARBA00022827"/>
    </source>
</evidence>
<organism evidence="12 13">
    <name type="scientific">Gossypium trilobum</name>
    <dbReference type="NCBI Taxonomy" id="34281"/>
    <lineage>
        <taxon>Eukaryota</taxon>
        <taxon>Viridiplantae</taxon>
        <taxon>Streptophyta</taxon>
        <taxon>Embryophyta</taxon>
        <taxon>Tracheophyta</taxon>
        <taxon>Spermatophyta</taxon>
        <taxon>Magnoliopsida</taxon>
        <taxon>eudicotyledons</taxon>
        <taxon>Gunneridae</taxon>
        <taxon>Pentapetalae</taxon>
        <taxon>rosids</taxon>
        <taxon>malvids</taxon>
        <taxon>Malvales</taxon>
        <taxon>Malvaceae</taxon>
        <taxon>Malvoideae</taxon>
        <taxon>Gossypium</taxon>
    </lineage>
</organism>
<comment type="cofactor">
    <cofactor evidence="1 11">
        <name>FAD</name>
        <dbReference type="ChEBI" id="CHEBI:57692"/>
    </cofactor>
</comment>
<comment type="similarity">
    <text evidence="3 11">Belongs to the FMO family.</text>
</comment>
<dbReference type="Gene3D" id="3.50.50.60">
    <property type="entry name" value="FAD/NAD(P)-binding domain"/>
    <property type="match status" value="1"/>
</dbReference>
<gene>
    <name evidence="12" type="ORF">Gotri_026310</name>
</gene>
<dbReference type="InterPro" id="IPR050982">
    <property type="entry name" value="Auxin_biosynth/cation_transpt"/>
</dbReference>
<dbReference type="GO" id="GO:0004499">
    <property type="term" value="F:N,N-dimethylaniline monooxygenase activity"/>
    <property type="evidence" value="ECO:0007669"/>
    <property type="project" value="InterPro"/>
</dbReference>
<evidence type="ECO:0000256" key="1">
    <source>
        <dbReference type="ARBA" id="ARBA00001974"/>
    </source>
</evidence>
<keyword evidence="6" id="KW-0521">NADP</keyword>
<dbReference type="GO" id="GO:0050660">
    <property type="term" value="F:flavin adenine dinucleotide binding"/>
    <property type="evidence" value="ECO:0007669"/>
    <property type="project" value="InterPro"/>
</dbReference>
<evidence type="ECO:0000256" key="10">
    <source>
        <dbReference type="ARBA" id="ARBA00047707"/>
    </source>
</evidence>
<comment type="catalytic activity">
    <reaction evidence="10">
        <text>indole-3-pyruvate + NADPH + O2 + H(+) = (indol-3-yl)acetate + CO2 + NADP(+) + H2O</text>
        <dbReference type="Rhea" id="RHEA:34331"/>
        <dbReference type="ChEBI" id="CHEBI:15377"/>
        <dbReference type="ChEBI" id="CHEBI:15378"/>
        <dbReference type="ChEBI" id="CHEBI:15379"/>
        <dbReference type="ChEBI" id="CHEBI:16526"/>
        <dbReference type="ChEBI" id="CHEBI:17640"/>
        <dbReference type="ChEBI" id="CHEBI:30854"/>
        <dbReference type="ChEBI" id="CHEBI:57783"/>
        <dbReference type="ChEBI" id="CHEBI:58349"/>
        <dbReference type="EC" id="1.14.13.168"/>
    </reaction>
</comment>
<dbReference type="PRINTS" id="PR00469">
    <property type="entry name" value="PNDRDTASEII"/>
</dbReference>
<dbReference type="PIRSF" id="PIRSF000332">
    <property type="entry name" value="FMO"/>
    <property type="match status" value="1"/>
</dbReference>
<evidence type="ECO:0000313" key="12">
    <source>
        <dbReference type="EMBL" id="MBA0788503.1"/>
    </source>
</evidence>
<keyword evidence="7 11" id="KW-0560">Oxidoreductase</keyword>
<protein>
    <recommendedName>
        <fullName evidence="11">Flavin-containing monooxygenase</fullName>
        <ecNumber evidence="11">1.-.-.-</ecNumber>
    </recommendedName>
</protein>
<dbReference type="PANTHER" id="PTHR43539">
    <property type="entry name" value="FLAVIN-BINDING MONOOXYGENASE-LIKE PROTEIN (AFU_ORTHOLOGUE AFUA_4G09220)"/>
    <property type="match status" value="1"/>
</dbReference>
<evidence type="ECO:0000256" key="4">
    <source>
        <dbReference type="ARBA" id="ARBA00022630"/>
    </source>
</evidence>
<name>A0A7J9FT88_9ROSI</name>
<dbReference type="GO" id="GO:0050661">
    <property type="term" value="F:NADP binding"/>
    <property type="evidence" value="ECO:0007669"/>
    <property type="project" value="InterPro"/>
</dbReference>
<accession>A0A7J9FT88</accession>
<dbReference type="Pfam" id="PF00743">
    <property type="entry name" value="FMO-like"/>
    <property type="match status" value="1"/>
</dbReference>
<dbReference type="PRINTS" id="PR00368">
    <property type="entry name" value="FADPNR"/>
</dbReference>
<evidence type="ECO:0000256" key="8">
    <source>
        <dbReference type="ARBA" id="ARBA00023033"/>
    </source>
</evidence>
<keyword evidence="5 11" id="KW-0274">FAD</keyword>